<dbReference type="EMBL" id="MU393576">
    <property type="protein sequence ID" value="KAI4860703.1"/>
    <property type="molecule type" value="Genomic_DNA"/>
</dbReference>
<reference evidence="1 2" key="1">
    <citation type="journal article" date="2022" name="New Phytol.">
        <title>Ecological generalism drives hyperdiversity of secondary metabolite gene clusters in xylarialean endophytes.</title>
        <authorList>
            <person name="Franco M.E.E."/>
            <person name="Wisecaver J.H."/>
            <person name="Arnold A.E."/>
            <person name="Ju Y.M."/>
            <person name="Slot J.C."/>
            <person name="Ahrendt S."/>
            <person name="Moore L.P."/>
            <person name="Eastman K.E."/>
            <person name="Scott K."/>
            <person name="Konkel Z."/>
            <person name="Mondo S.J."/>
            <person name="Kuo A."/>
            <person name="Hayes R.D."/>
            <person name="Haridas S."/>
            <person name="Andreopoulos B."/>
            <person name="Riley R."/>
            <person name="LaButti K."/>
            <person name="Pangilinan J."/>
            <person name="Lipzen A."/>
            <person name="Amirebrahimi M."/>
            <person name="Yan J."/>
            <person name="Adam C."/>
            <person name="Keymanesh K."/>
            <person name="Ng V."/>
            <person name="Louie K."/>
            <person name="Northen T."/>
            <person name="Drula E."/>
            <person name="Henrissat B."/>
            <person name="Hsieh H.M."/>
            <person name="Youens-Clark K."/>
            <person name="Lutzoni F."/>
            <person name="Miadlikowska J."/>
            <person name="Eastwood D.C."/>
            <person name="Hamelin R.C."/>
            <person name="Grigoriev I.V."/>
            <person name="U'Ren J.M."/>
        </authorList>
    </citation>
    <scope>NUCLEOTIDE SEQUENCE [LARGE SCALE GENOMIC DNA]</scope>
    <source>
        <strain evidence="1 2">CBS 119005</strain>
    </source>
</reference>
<accession>A0ACB9YNI3</accession>
<comment type="caution">
    <text evidence="1">The sequence shown here is derived from an EMBL/GenBank/DDBJ whole genome shotgun (WGS) entry which is preliminary data.</text>
</comment>
<gene>
    <name evidence="1" type="ORF">F4820DRAFT_465383</name>
</gene>
<evidence type="ECO:0000313" key="2">
    <source>
        <dbReference type="Proteomes" id="UP001497700"/>
    </source>
</evidence>
<protein>
    <submittedName>
        <fullName evidence="1">Uncharacterized protein</fullName>
    </submittedName>
</protein>
<sequence length="511" mass="56858">MTDSNAPRMPMAASGNMAMNMSTVSATSQKLSEMAIEAATPNQDASKAADIQPQIKQSKLAATSSRTLASTSSQLEMTRSREKAFNMQRIQLAEQLGSERKQRTELEALLVDLQQELASLTSNNEASVVECTRLHGEIQQLKSEATETAEWVVAMQKDIINLECKLKEVTADLEQSILSRDTLQKAHDEAVENYDRQTRKVLELEEELKAKIRDLDAANKKLQEVHDDDVKFTIPSIHEAHKSRESDLQQRLARKGTEAKNLRRELNALRLTWAEAVMKKEVAEQELIDNTEEQRVEASQAQQELADSRKQFDELQKLIVPFPQTVVICVDPSGSTAGSVHEIKQAYRDVLHKIKSSNDDARAAVVIHGSSMRPDPSPLEAVSDATFRMMDSVGSIGGSEDYTYCLEKANGIFKADVDSQKLLILIGDGDAICSNLFSVNDTLGQLSSAGILAHSIVLSNGPENLWFAGDLTMKDISLWTGGRVEDKDTYLSALEEIFRHEREQHFRKSEE</sequence>
<organism evidence="1 2">
    <name type="scientific">Hypoxylon rubiginosum</name>
    <dbReference type="NCBI Taxonomy" id="110542"/>
    <lineage>
        <taxon>Eukaryota</taxon>
        <taxon>Fungi</taxon>
        <taxon>Dikarya</taxon>
        <taxon>Ascomycota</taxon>
        <taxon>Pezizomycotina</taxon>
        <taxon>Sordariomycetes</taxon>
        <taxon>Xylariomycetidae</taxon>
        <taxon>Xylariales</taxon>
        <taxon>Hypoxylaceae</taxon>
        <taxon>Hypoxylon</taxon>
    </lineage>
</organism>
<evidence type="ECO:0000313" key="1">
    <source>
        <dbReference type="EMBL" id="KAI4860703.1"/>
    </source>
</evidence>
<proteinExistence type="predicted"/>
<name>A0ACB9YNI3_9PEZI</name>
<dbReference type="Proteomes" id="UP001497700">
    <property type="component" value="Unassembled WGS sequence"/>
</dbReference>
<keyword evidence="2" id="KW-1185">Reference proteome</keyword>